<feature type="transmembrane region" description="Helical" evidence="1">
    <location>
        <begin position="27"/>
        <end position="49"/>
    </location>
</feature>
<organism evidence="2 3">
    <name type="scientific">Ascodesmis nigricans</name>
    <dbReference type="NCBI Taxonomy" id="341454"/>
    <lineage>
        <taxon>Eukaryota</taxon>
        <taxon>Fungi</taxon>
        <taxon>Dikarya</taxon>
        <taxon>Ascomycota</taxon>
        <taxon>Pezizomycotina</taxon>
        <taxon>Pezizomycetes</taxon>
        <taxon>Pezizales</taxon>
        <taxon>Ascodesmidaceae</taxon>
        <taxon>Ascodesmis</taxon>
    </lineage>
</organism>
<sequence>MRMQDDLRNPVGIWGRRAMINSAWDSVLYGATELVIRICVYTIILHILVYKTPSHSTQLGSTSHHASARQYMILTPRTNPASVPLFALVASFSCPSYPLCPTTPSDRVTPHTRLLHDSTTRIQSNPHKQFRVSVVFPTCLIAGSSCF</sequence>
<dbReference type="InParanoid" id="A0A4S2MIF1"/>
<name>A0A4S2MIF1_9PEZI</name>
<evidence type="ECO:0000313" key="3">
    <source>
        <dbReference type="Proteomes" id="UP000298138"/>
    </source>
</evidence>
<accession>A0A4S2MIF1</accession>
<gene>
    <name evidence="2" type="ORF">EX30DRAFT_352433</name>
</gene>
<dbReference type="EMBL" id="ML220169">
    <property type="protein sequence ID" value="TGZ76670.1"/>
    <property type="molecule type" value="Genomic_DNA"/>
</dbReference>
<dbReference type="Proteomes" id="UP000298138">
    <property type="component" value="Unassembled WGS sequence"/>
</dbReference>
<dbReference type="AlphaFoldDB" id="A0A4S2MIF1"/>
<evidence type="ECO:0000313" key="2">
    <source>
        <dbReference type="EMBL" id="TGZ76670.1"/>
    </source>
</evidence>
<keyword evidence="1" id="KW-1133">Transmembrane helix</keyword>
<keyword evidence="1" id="KW-0812">Transmembrane</keyword>
<reference evidence="2 3" key="1">
    <citation type="submission" date="2019-04" db="EMBL/GenBank/DDBJ databases">
        <title>Comparative genomics and transcriptomics to analyze fruiting body development in filamentous ascomycetes.</title>
        <authorList>
            <consortium name="DOE Joint Genome Institute"/>
            <person name="Lutkenhaus R."/>
            <person name="Traeger S."/>
            <person name="Breuer J."/>
            <person name="Kuo A."/>
            <person name="Lipzen A."/>
            <person name="Pangilinan J."/>
            <person name="Dilworth D."/>
            <person name="Sandor L."/>
            <person name="Poggeler S."/>
            <person name="Barry K."/>
            <person name="Grigoriev I.V."/>
            <person name="Nowrousian M."/>
        </authorList>
    </citation>
    <scope>NUCLEOTIDE SEQUENCE [LARGE SCALE GENOMIC DNA]</scope>
    <source>
        <strain evidence="2 3">CBS 389.68</strain>
    </source>
</reference>
<proteinExistence type="predicted"/>
<keyword evidence="3" id="KW-1185">Reference proteome</keyword>
<keyword evidence="1" id="KW-0472">Membrane</keyword>
<protein>
    <submittedName>
        <fullName evidence="2">Uncharacterized protein</fullName>
    </submittedName>
</protein>
<evidence type="ECO:0000256" key="1">
    <source>
        <dbReference type="SAM" id="Phobius"/>
    </source>
</evidence>